<dbReference type="AlphaFoldDB" id="W7Q7Q2"/>
<keyword evidence="1" id="KW-1133">Transmembrane helix</keyword>
<dbReference type="RefSeq" id="WP_035015778.1">
    <property type="nucleotide sequence ID" value="NZ_ARZY01000036.1"/>
</dbReference>
<keyword evidence="1" id="KW-0472">Membrane</keyword>
<evidence type="ECO:0000256" key="1">
    <source>
        <dbReference type="SAM" id="Phobius"/>
    </source>
</evidence>
<reference evidence="2 3" key="1">
    <citation type="journal article" date="2014" name="Genome Announc.">
        <title>Draft Genome Sequence of the Agar-Degrading Bacterium Catenovulum sp. Strain DS-2, Isolated from Intestines of Haliotis diversicolor.</title>
        <authorList>
            <person name="Shan D."/>
            <person name="Li X."/>
            <person name="Gu Z."/>
            <person name="Wei G."/>
            <person name="Gao Z."/>
            <person name="Shao Z."/>
        </authorList>
    </citation>
    <scope>NUCLEOTIDE SEQUENCE [LARGE SCALE GENOMIC DNA]</scope>
    <source>
        <strain evidence="2 3">DS-2</strain>
    </source>
</reference>
<dbReference type="Proteomes" id="UP000019276">
    <property type="component" value="Unassembled WGS sequence"/>
</dbReference>
<comment type="caution">
    <text evidence="2">The sequence shown here is derived from an EMBL/GenBank/DDBJ whole genome shotgun (WGS) entry which is preliminary data.</text>
</comment>
<feature type="transmembrane region" description="Helical" evidence="1">
    <location>
        <begin position="101"/>
        <end position="118"/>
    </location>
</feature>
<feature type="transmembrane region" description="Helical" evidence="1">
    <location>
        <begin position="208"/>
        <end position="230"/>
    </location>
</feature>
<dbReference type="EMBL" id="ARZY01000036">
    <property type="protein sequence ID" value="EWH08824.1"/>
    <property type="molecule type" value="Genomic_DNA"/>
</dbReference>
<organism evidence="2 3">
    <name type="scientific">Catenovulum agarivorans DS-2</name>
    <dbReference type="NCBI Taxonomy" id="1328313"/>
    <lineage>
        <taxon>Bacteria</taxon>
        <taxon>Pseudomonadati</taxon>
        <taxon>Pseudomonadota</taxon>
        <taxon>Gammaproteobacteria</taxon>
        <taxon>Alteromonadales</taxon>
        <taxon>Alteromonadaceae</taxon>
        <taxon>Catenovulum</taxon>
    </lineage>
</organism>
<evidence type="ECO:0008006" key="4">
    <source>
        <dbReference type="Google" id="ProtNLM"/>
    </source>
</evidence>
<gene>
    <name evidence="2" type="ORF">DS2_15589</name>
</gene>
<proteinExistence type="predicted"/>
<keyword evidence="1" id="KW-0812">Transmembrane</keyword>
<dbReference type="OrthoDB" id="7824936at2"/>
<name>W7Q7Q2_9ALTE</name>
<feature type="transmembrane region" description="Helical" evidence="1">
    <location>
        <begin position="48"/>
        <end position="72"/>
    </location>
</feature>
<evidence type="ECO:0000313" key="2">
    <source>
        <dbReference type="EMBL" id="EWH08824.1"/>
    </source>
</evidence>
<accession>W7Q7Q2</accession>
<feature type="transmembrane region" description="Helical" evidence="1">
    <location>
        <begin position="150"/>
        <end position="170"/>
    </location>
</feature>
<dbReference type="STRING" id="1328313.DS2_15589"/>
<protein>
    <recommendedName>
        <fullName evidence="4">Tripartite tricarboxylate transporter TctB family protein</fullName>
    </recommendedName>
</protein>
<evidence type="ECO:0000313" key="3">
    <source>
        <dbReference type="Proteomes" id="UP000019276"/>
    </source>
</evidence>
<keyword evidence="3" id="KW-1185">Reference proteome</keyword>
<sequence length="254" mass="28631">MQISKTDSINYRREAFTSLALVIFALAMLAESLTYPLTASQGGLENVWYVSPALFPLVVGSCILLLASIQLLKLYKTAKSQQQSLFSLASAPSRKFSQQSIDKFLLVLMLAGYVYGLIPNSDFVIATILFQLTITCRFYLADAKKLNEQVLLVFCFVAALLFLLNLFVAFESDSNRLYMGDLISFPALGFVLYKTERYLTANQLHKQIRILLFACVLLPIIVVLIFKYLLLVPMPSESSVLLLTDYFYYQVLGF</sequence>